<proteinExistence type="predicted"/>
<reference evidence="1" key="1">
    <citation type="submission" date="2019-01" db="EMBL/GenBank/DDBJ databases">
        <title>Draft genome sequences of three monokaryotic isolates of the white-rot basidiomycete fungus Dichomitus squalens.</title>
        <authorList>
            <consortium name="DOE Joint Genome Institute"/>
            <person name="Lopez S.C."/>
            <person name="Andreopoulos B."/>
            <person name="Pangilinan J."/>
            <person name="Lipzen A."/>
            <person name="Riley R."/>
            <person name="Ahrendt S."/>
            <person name="Ng V."/>
            <person name="Barry K."/>
            <person name="Daum C."/>
            <person name="Grigoriev I.V."/>
            <person name="Hilden K.S."/>
            <person name="Makela M.R."/>
            <person name="de Vries R.P."/>
        </authorList>
    </citation>
    <scope>NUCLEOTIDE SEQUENCE [LARGE SCALE GENOMIC DNA]</scope>
    <source>
        <strain evidence="1">OM18370.1</strain>
    </source>
</reference>
<organism evidence="1">
    <name type="scientific">Dichomitus squalens</name>
    <dbReference type="NCBI Taxonomy" id="114155"/>
    <lineage>
        <taxon>Eukaryota</taxon>
        <taxon>Fungi</taxon>
        <taxon>Dikarya</taxon>
        <taxon>Basidiomycota</taxon>
        <taxon>Agaricomycotina</taxon>
        <taxon>Agaricomycetes</taxon>
        <taxon>Polyporales</taxon>
        <taxon>Polyporaceae</taxon>
        <taxon>Dichomitus</taxon>
    </lineage>
</organism>
<accession>A0A4Q9MS84</accession>
<name>A0A4Q9MS84_9APHY</name>
<dbReference type="Proteomes" id="UP000292957">
    <property type="component" value="Unassembled WGS sequence"/>
</dbReference>
<evidence type="ECO:0000313" key="1">
    <source>
        <dbReference type="EMBL" id="TBU29151.1"/>
    </source>
</evidence>
<gene>
    <name evidence="1" type="ORF">BD311DRAFT_806375</name>
</gene>
<dbReference type="EMBL" id="ML143415">
    <property type="protein sequence ID" value="TBU29151.1"/>
    <property type="molecule type" value="Genomic_DNA"/>
</dbReference>
<dbReference type="AlphaFoldDB" id="A0A4Q9MS84"/>
<sequence>MLSSSSFPAADLLSSPCLPPTIPFPSTTPSPAQPFSTRFFKLVVDCDSVVFVRRPMNMQTFFRRIISLQGTTGTIAPLPVERIAGAGFAVGGVGCSHYFVPYIDGSEAAIVINEPLPSATVRPYTYSLASDSEVDYDPDGFAAIDTTDATGCVVLESLL</sequence>
<protein>
    <submittedName>
        <fullName evidence="1">Uncharacterized protein</fullName>
    </submittedName>
</protein>